<dbReference type="InterPro" id="IPR022907">
    <property type="entry name" value="VapC_family"/>
</dbReference>
<dbReference type="PANTHER" id="PTHR33653:SF1">
    <property type="entry name" value="RIBONUCLEASE VAPC2"/>
    <property type="match status" value="1"/>
</dbReference>
<dbReference type="EMBL" id="CP044328">
    <property type="protein sequence ID" value="QGM95157.1"/>
    <property type="molecule type" value="Genomic_DNA"/>
</dbReference>
<gene>
    <name evidence="8" type="primary">vapC</name>
    <name evidence="10" type="ORF">F7D13_14590</name>
</gene>
<dbReference type="CDD" id="cd18746">
    <property type="entry name" value="PIN_VapC4-5_FitB-like"/>
    <property type="match status" value="1"/>
</dbReference>
<evidence type="ECO:0000256" key="7">
    <source>
        <dbReference type="ARBA" id="ARBA00038093"/>
    </source>
</evidence>
<comment type="similarity">
    <text evidence="7 8">Belongs to the PINc/VapC protein family.</text>
</comment>
<evidence type="ECO:0000256" key="2">
    <source>
        <dbReference type="ARBA" id="ARBA00022649"/>
    </source>
</evidence>
<dbReference type="Pfam" id="PF01850">
    <property type="entry name" value="PIN"/>
    <property type="match status" value="1"/>
</dbReference>
<feature type="domain" description="PIN" evidence="9">
    <location>
        <begin position="4"/>
        <end position="120"/>
    </location>
</feature>
<evidence type="ECO:0000313" key="11">
    <source>
        <dbReference type="Proteomes" id="UP000424673"/>
    </source>
</evidence>
<evidence type="ECO:0000313" key="10">
    <source>
        <dbReference type="EMBL" id="QGM95157.1"/>
    </source>
</evidence>
<keyword evidence="5 8" id="KW-0378">Hydrolase</keyword>
<reference evidence="11" key="1">
    <citation type="submission" date="2019-09" db="EMBL/GenBank/DDBJ databases">
        <title>Isolation and complete genome sequencing of Methylocystis species.</title>
        <authorList>
            <person name="Rumah B.L."/>
            <person name="Stead C.E."/>
            <person name="Stevens B.C."/>
            <person name="Minton N.P."/>
            <person name="Grosse-Honebrink A."/>
            <person name="Zhang Y."/>
        </authorList>
    </citation>
    <scope>NUCLEOTIDE SEQUENCE [LARGE SCALE GENOMIC DNA]</scope>
    <source>
        <strain evidence="11">BRCS1</strain>
    </source>
</reference>
<dbReference type="RefSeq" id="WP_154453442.1">
    <property type="nucleotide sequence ID" value="NZ_CP044328.1"/>
</dbReference>
<name>A0ABX6EK60_9HYPH</name>
<accession>A0ABX6EK60</accession>
<keyword evidence="2 8" id="KW-1277">Toxin-antitoxin system</keyword>
<dbReference type="PANTHER" id="PTHR33653">
    <property type="entry name" value="RIBONUCLEASE VAPC2"/>
    <property type="match status" value="1"/>
</dbReference>
<protein>
    <recommendedName>
        <fullName evidence="8">Ribonuclease VapC</fullName>
        <shortName evidence="8">RNase VapC</shortName>
        <ecNumber evidence="8">3.1.-.-</ecNumber>
    </recommendedName>
    <alternativeName>
        <fullName evidence="8">Toxin VapC</fullName>
    </alternativeName>
</protein>
<feature type="binding site" evidence="8">
    <location>
        <position position="102"/>
    </location>
    <ligand>
        <name>Mg(2+)</name>
        <dbReference type="ChEBI" id="CHEBI:18420"/>
    </ligand>
</feature>
<comment type="cofactor">
    <cofactor evidence="1 8">
        <name>Mg(2+)</name>
        <dbReference type="ChEBI" id="CHEBI:18420"/>
    </cofactor>
</comment>
<evidence type="ECO:0000259" key="9">
    <source>
        <dbReference type="Pfam" id="PF01850"/>
    </source>
</evidence>
<dbReference type="EC" id="3.1.-.-" evidence="8"/>
<comment type="function">
    <text evidence="8">Toxic component of a toxin-antitoxin (TA) system. An RNase.</text>
</comment>
<keyword evidence="4 8" id="KW-0479">Metal-binding</keyword>
<dbReference type="Gene3D" id="3.40.50.1010">
    <property type="entry name" value="5'-nuclease"/>
    <property type="match status" value="1"/>
</dbReference>
<keyword evidence="8" id="KW-0800">Toxin</keyword>
<evidence type="ECO:0000256" key="6">
    <source>
        <dbReference type="ARBA" id="ARBA00022842"/>
    </source>
</evidence>
<dbReference type="HAMAP" id="MF_00265">
    <property type="entry name" value="VapC_Nob1"/>
    <property type="match status" value="1"/>
</dbReference>
<dbReference type="Proteomes" id="UP000424673">
    <property type="component" value="Chromosome"/>
</dbReference>
<proteinExistence type="inferred from homology"/>
<reference evidence="10 11" key="2">
    <citation type="journal article" date="2021" name="AMB Express">
        <title>Isolation and characterisation of Methylocystis spp. for poly-3-hydroxybutyrate production using waste methane feedstocks.</title>
        <authorList>
            <person name="Rumah B.L."/>
            <person name="Stead C.E."/>
            <person name="Claxton Stevens B.H."/>
            <person name="Minton N.P."/>
            <person name="Grosse-Honebrink A."/>
            <person name="Zhang Y."/>
        </authorList>
    </citation>
    <scope>NUCLEOTIDE SEQUENCE [LARGE SCALE GENOMIC DNA]</scope>
    <source>
        <strain evidence="10 11">BRCS1</strain>
    </source>
</reference>
<evidence type="ECO:0000256" key="8">
    <source>
        <dbReference type="HAMAP-Rule" id="MF_00265"/>
    </source>
</evidence>
<organism evidence="10 11">
    <name type="scientific">Methylocystis rosea</name>
    <dbReference type="NCBI Taxonomy" id="173366"/>
    <lineage>
        <taxon>Bacteria</taxon>
        <taxon>Pseudomonadati</taxon>
        <taxon>Pseudomonadota</taxon>
        <taxon>Alphaproteobacteria</taxon>
        <taxon>Hyphomicrobiales</taxon>
        <taxon>Methylocystaceae</taxon>
        <taxon>Methylocystis</taxon>
    </lineage>
</organism>
<keyword evidence="11" id="KW-1185">Reference proteome</keyword>
<keyword evidence="6 8" id="KW-0460">Magnesium</keyword>
<keyword evidence="3 8" id="KW-0540">Nuclease</keyword>
<evidence type="ECO:0000256" key="5">
    <source>
        <dbReference type="ARBA" id="ARBA00022801"/>
    </source>
</evidence>
<dbReference type="SUPFAM" id="SSF88723">
    <property type="entry name" value="PIN domain-like"/>
    <property type="match status" value="1"/>
</dbReference>
<evidence type="ECO:0000256" key="3">
    <source>
        <dbReference type="ARBA" id="ARBA00022722"/>
    </source>
</evidence>
<feature type="binding site" evidence="8">
    <location>
        <position position="6"/>
    </location>
    <ligand>
        <name>Mg(2+)</name>
        <dbReference type="ChEBI" id="CHEBI:18420"/>
    </ligand>
</feature>
<dbReference type="InterPro" id="IPR050556">
    <property type="entry name" value="Type_II_TA_system_RNase"/>
</dbReference>
<dbReference type="InterPro" id="IPR029060">
    <property type="entry name" value="PIN-like_dom_sf"/>
</dbReference>
<evidence type="ECO:0000256" key="4">
    <source>
        <dbReference type="ARBA" id="ARBA00022723"/>
    </source>
</evidence>
<evidence type="ECO:0000256" key="1">
    <source>
        <dbReference type="ARBA" id="ARBA00001946"/>
    </source>
</evidence>
<dbReference type="InterPro" id="IPR002716">
    <property type="entry name" value="PIN_dom"/>
</dbReference>
<sequence>MKFLLDTNVISELRKGTRANPNVAAWAQAVDPLDLATSVLVLAEIRRGVELKRLKDPAQAERLDAWFARMREKLEDRVLPVDEAVADCWARLNIPNPLPFVDGLMAATALARGLVLVTRNIRDVAVTGAQLLDPFAGPGEA</sequence>